<evidence type="ECO:0000313" key="2">
    <source>
        <dbReference type="EMBL" id="SBO93315.1"/>
    </source>
</evidence>
<sequence>MGEVIWRFAPLCQRVDPSPSPSSASGVPDPTGYGVRT</sequence>
<accession>A0A1M4E395</accession>
<name>A0A1M4E395_9ACTN</name>
<evidence type="ECO:0000256" key="1">
    <source>
        <dbReference type="SAM" id="MobiDB-lite"/>
    </source>
</evidence>
<feature type="compositionally biased region" description="Low complexity" evidence="1">
    <location>
        <begin position="15"/>
        <end position="30"/>
    </location>
</feature>
<protein>
    <submittedName>
        <fullName evidence="2">Uncharacterized protein</fullName>
    </submittedName>
</protein>
<feature type="region of interest" description="Disordered" evidence="1">
    <location>
        <begin position="15"/>
        <end position="37"/>
    </location>
</feature>
<gene>
    <name evidence="2" type="ORF">BN4615_P2829</name>
</gene>
<dbReference type="AlphaFoldDB" id="A0A1M4E395"/>
<proteinExistence type="predicted"/>
<reference evidence="2" key="1">
    <citation type="submission" date="2016-04" db="EMBL/GenBank/DDBJ databases">
        <authorList>
            <person name="Evans L.H."/>
            <person name="Alamgir A."/>
            <person name="Owens N."/>
            <person name="Weber N.D."/>
            <person name="Virtaneva K."/>
            <person name="Barbian K."/>
            <person name="Babar A."/>
            <person name="Rosenke K."/>
        </authorList>
    </citation>
    <scope>NUCLEOTIDE SEQUENCE</scope>
    <source>
        <strain evidence="2">Nono1</strain>
    </source>
</reference>
<dbReference type="EMBL" id="LT559118">
    <property type="protein sequence ID" value="SBO93315.1"/>
    <property type="molecule type" value="Genomic_DNA"/>
</dbReference>
<organism evidence="2">
    <name type="scientific">Nonomuraea gerenzanensis</name>
    <dbReference type="NCBI Taxonomy" id="93944"/>
    <lineage>
        <taxon>Bacteria</taxon>
        <taxon>Bacillati</taxon>
        <taxon>Actinomycetota</taxon>
        <taxon>Actinomycetes</taxon>
        <taxon>Streptosporangiales</taxon>
        <taxon>Streptosporangiaceae</taxon>
        <taxon>Nonomuraea</taxon>
    </lineage>
</organism>